<feature type="compositionally biased region" description="Basic and acidic residues" evidence="1">
    <location>
        <begin position="120"/>
        <end position="171"/>
    </location>
</feature>
<proteinExistence type="predicted"/>
<feature type="compositionally biased region" description="Acidic residues" evidence="1">
    <location>
        <begin position="12"/>
        <end position="26"/>
    </location>
</feature>
<dbReference type="SUPFAM" id="SSF48452">
    <property type="entry name" value="TPR-like"/>
    <property type="match status" value="1"/>
</dbReference>
<dbReference type="Gene3D" id="1.25.40.10">
    <property type="entry name" value="Tetratricopeptide repeat domain"/>
    <property type="match status" value="1"/>
</dbReference>
<dbReference type="InterPro" id="IPR011990">
    <property type="entry name" value="TPR-like_helical_dom_sf"/>
</dbReference>
<keyword evidence="3" id="KW-1185">Reference proteome</keyword>
<name>A0AAE0BEZ1_9CHLO</name>
<evidence type="ECO:0000256" key="1">
    <source>
        <dbReference type="SAM" id="MobiDB-lite"/>
    </source>
</evidence>
<feature type="region of interest" description="Disordered" evidence="1">
    <location>
        <begin position="1"/>
        <end position="50"/>
    </location>
</feature>
<feature type="compositionally biased region" description="Basic and acidic residues" evidence="1">
    <location>
        <begin position="178"/>
        <end position="226"/>
    </location>
</feature>
<evidence type="ECO:0000313" key="3">
    <source>
        <dbReference type="Proteomes" id="UP001190700"/>
    </source>
</evidence>
<organism evidence="2 3">
    <name type="scientific">Cymbomonas tetramitiformis</name>
    <dbReference type="NCBI Taxonomy" id="36881"/>
    <lineage>
        <taxon>Eukaryota</taxon>
        <taxon>Viridiplantae</taxon>
        <taxon>Chlorophyta</taxon>
        <taxon>Pyramimonadophyceae</taxon>
        <taxon>Pyramimonadales</taxon>
        <taxon>Pyramimonadaceae</taxon>
        <taxon>Cymbomonas</taxon>
    </lineage>
</organism>
<dbReference type="Proteomes" id="UP001190700">
    <property type="component" value="Unassembled WGS sequence"/>
</dbReference>
<sequence>MKGRGCRRSDKEEGDSEEISGDETEEAQPGKASGGGHKVAAKEDSVERQFEATRLTLEGRGAFMREEYLLAISLLTKAIELEPLDMEARTLRSSAYLALANAKESGEARPRRLPPLKRKKETDEEKEMRKMEREAEKETRRKEREEEKEKKRRDKEEEKEKRRKEKEEEKEKKRRDKGGKGSIEEGKAKVEANNEKVEEIKEEKVEESKEEKVEESKEERLEESKDQQAIWKGVSGKVVDDSSKKVSAWDNFTSPKK</sequence>
<reference evidence="2 3" key="1">
    <citation type="journal article" date="2015" name="Genome Biol. Evol.">
        <title>Comparative Genomics of a Bacterivorous Green Alga Reveals Evolutionary Causalities and Consequences of Phago-Mixotrophic Mode of Nutrition.</title>
        <authorList>
            <person name="Burns J.A."/>
            <person name="Paasch A."/>
            <person name="Narechania A."/>
            <person name="Kim E."/>
        </authorList>
    </citation>
    <scope>NUCLEOTIDE SEQUENCE [LARGE SCALE GENOMIC DNA]</scope>
    <source>
        <strain evidence="2 3">PLY_AMNH</strain>
    </source>
</reference>
<gene>
    <name evidence="2" type="ORF">CYMTET_55008</name>
</gene>
<feature type="region of interest" description="Disordered" evidence="1">
    <location>
        <begin position="101"/>
        <end position="257"/>
    </location>
</feature>
<comment type="caution">
    <text evidence="2">The sequence shown here is derived from an EMBL/GenBank/DDBJ whole genome shotgun (WGS) entry which is preliminary data.</text>
</comment>
<dbReference type="AlphaFoldDB" id="A0AAE0BEZ1"/>
<dbReference type="EMBL" id="LGRX02035467">
    <property type="protein sequence ID" value="KAK3234753.1"/>
    <property type="molecule type" value="Genomic_DNA"/>
</dbReference>
<feature type="compositionally biased region" description="Basic and acidic residues" evidence="1">
    <location>
        <begin position="40"/>
        <end position="50"/>
    </location>
</feature>
<protein>
    <submittedName>
        <fullName evidence="2">Uncharacterized protein</fullName>
    </submittedName>
</protein>
<accession>A0AAE0BEZ1</accession>
<evidence type="ECO:0000313" key="2">
    <source>
        <dbReference type="EMBL" id="KAK3234753.1"/>
    </source>
</evidence>